<dbReference type="Proteomes" id="UP000094043">
    <property type="component" value="Chromosome 6"/>
</dbReference>
<keyword evidence="5" id="KW-0813">Transport</keyword>
<evidence type="ECO:0000256" key="1">
    <source>
        <dbReference type="ARBA" id="ARBA00004637"/>
    </source>
</evidence>
<evidence type="ECO:0000256" key="6">
    <source>
        <dbReference type="ARBA" id="ARBA00022792"/>
    </source>
</evidence>
<evidence type="ECO:0000256" key="7">
    <source>
        <dbReference type="ARBA" id="ARBA00022927"/>
    </source>
</evidence>
<reference evidence="14" key="3">
    <citation type="submission" date="2024-01" db="EMBL/GenBank/DDBJ databases">
        <authorList>
            <person name="Coelho M.A."/>
            <person name="David-Palma M."/>
            <person name="Shea T."/>
            <person name="Sun S."/>
            <person name="Cuomo C.A."/>
            <person name="Heitman J."/>
        </authorList>
    </citation>
    <scope>NUCLEOTIDE SEQUENCE</scope>
    <source>
        <strain evidence="14">CBS 7841</strain>
    </source>
</reference>
<dbReference type="PANTHER" id="PTHR12388">
    <property type="entry name" value="MITOCHONDRIA ASSOCIATED GRANULOCYTE MACROPHAGE CSF SIGNALING MOLECULE"/>
    <property type="match status" value="1"/>
</dbReference>
<feature type="region of interest" description="Disordered" evidence="13">
    <location>
        <begin position="32"/>
        <end position="52"/>
    </location>
</feature>
<evidence type="ECO:0000313" key="14">
    <source>
        <dbReference type="EMBL" id="WVN90004.1"/>
    </source>
</evidence>
<evidence type="ECO:0000256" key="4">
    <source>
        <dbReference type="ARBA" id="ARBA00020721"/>
    </source>
</evidence>
<dbReference type="RefSeq" id="XP_066070704.1">
    <property type="nucleotide sequence ID" value="XM_066214607.1"/>
</dbReference>
<dbReference type="GO" id="GO:0030150">
    <property type="term" value="P:protein import into mitochondrial matrix"/>
    <property type="evidence" value="ECO:0007669"/>
    <property type="project" value="InterPro"/>
</dbReference>
<keyword evidence="10" id="KW-0472">Membrane</keyword>
<keyword evidence="7" id="KW-0653">Protein transport</keyword>
<evidence type="ECO:0000256" key="5">
    <source>
        <dbReference type="ARBA" id="ARBA00022448"/>
    </source>
</evidence>
<keyword evidence="15" id="KW-1185">Reference proteome</keyword>
<dbReference type="GO" id="GO:0005744">
    <property type="term" value="C:TIM23 mitochondrial import inner membrane translocase complex"/>
    <property type="evidence" value="ECO:0007669"/>
    <property type="project" value="InterPro"/>
</dbReference>
<protein>
    <recommendedName>
        <fullName evidence="4">Mitochondrial import inner membrane translocase subunit TIM16</fullName>
    </recommendedName>
    <alternativeName>
        <fullName evidence="3">Mitochondrial import inner membrane translocase subunit tim16</fullName>
    </alternativeName>
    <alternativeName>
        <fullName evidence="11 12">Presequence translocated-associated motor subunit PAM16</fullName>
    </alternativeName>
</protein>
<dbReference type="KEGG" id="cdep:91089445"/>
<feature type="region of interest" description="Disordered" evidence="13">
    <location>
        <begin position="92"/>
        <end position="126"/>
    </location>
</feature>
<evidence type="ECO:0000256" key="2">
    <source>
        <dbReference type="ARBA" id="ARBA00008817"/>
    </source>
</evidence>
<gene>
    <name evidence="14" type="ORF">L203_105236</name>
</gene>
<evidence type="ECO:0000256" key="12">
    <source>
        <dbReference type="ARBA" id="ARBA00031407"/>
    </source>
</evidence>
<evidence type="ECO:0000313" key="15">
    <source>
        <dbReference type="Proteomes" id="UP000094043"/>
    </source>
</evidence>
<evidence type="ECO:0000256" key="9">
    <source>
        <dbReference type="ARBA" id="ARBA00023128"/>
    </source>
</evidence>
<reference evidence="14" key="2">
    <citation type="journal article" date="2022" name="Elife">
        <title>Obligate sexual reproduction of a homothallic fungus closely related to the Cryptococcus pathogenic species complex.</title>
        <authorList>
            <person name="Passer A.R."/>
            <person name="Clancey S.A."/>
            <person name="Shea T."/>
            <person name="David-Palma M."/>
            <person name="Averette A.F."/>
            <person name="Boekhout T."/>
            <person name="Porcel B.M."/>
            <person name="Nowrousian M."/>
            <person name="Cuomo C.A."/>
            <person name="Sun S."/>
            <person name="Heitman J."/>
            <person name="Coelho M.A."/>
        </authorList>
    </citation>
    <scope>NUCLEOTIDE SEQUENCE</scope>
    <source>
        <strain evidence="14">CBS 7841</strain>
    </source>
</reference>
<comment type="subcellular location">
    <subcellularLocation>
        <location evidence="1">Mitochondrion inner membrane</location>
        <topology evidence="1">Peripheral membrane protein</topology>
    </subcellularLocation>
</comment>
<reference evidence="14" key="1">
    <citation type="submission" date="2016-06" db="EMBL/GenBank/DDBJ databases">
        <authorList>
            <person name="Cuomo C."/>
            <person name="Litvintseva A."/>
            <person name="Heitman J."/>
            <person name="Chen Y."/>
            <person name="Sun S."/>
            <person name="Springer D."/>
            <person name="Dromer F."/>
            <person name="Young S."/>
            <person name="Zeng Q."/>
            <person name="Chapman S."/>
            <person name="Gujja S."/>
            <person name="Saif S."/>
            <person name="Birren B."/>
        </authorList>
    </citation>
    <scope>NUCLEOTIDE SEQUENCE</scope>
    <source>
        <strain evidence="14">CBS 7841</strain>
    </source>
</reference>
<keyword evidence="9" id="KW-0496">Mitochondrion</keyword>
<dbReference type="InterPro" id="IPR036869">
    <property type="entry name" value="J_dom_sf"/>
</dbReference>
<name>A0AAJ8JX85_9TREE</name>
<evidence type="ECO:0000256" key="11">
    <source>
        <dbReference type="ARBA" id="ARBA00030422"/>
    </source>
</evidence>
<comment type="similarity">
    <text evidence="2">Belongs to the TIM16/PAM16 family.</text>
</comment>
<dbReference type="PANTHER" id="PTHR12388:SF0">
    <property type="entry name" value="MITOCHONDRIAL IMPORT INNER MEMBRANE TRANSLOCASE SUBUNIT TIM16"/>
    <property type="match status" value="1"/>
</dbReference>
<dbReference type="Pfam" id="PF03656">
    <property type="entry name" value="Pam16"/>
    <property type="match status" value="1"/>
</dbReference>
<dbReference type="EMBL" id="CP143789">
    <property type="protein sequence ID" value="WVN90004.1"/>
    <property type="molecule type" value="Genomic_DNA"/>
</dbReference>
<organism evidence="14 15">
    <name type="scientific">Cryptococcus depauperatus CBS 7841</name>
    <dbReference type="NCBI Taxonomy" id="1295531"/>
    <lineage>
        <taxon>Eukaryota</taxon>
        <taxon>Fungi</taxon>
        <taxon>Dikarya</taxon>
        <taxon>Basidiomycota</taxon>
        <taxon>Agaricomycotina</taxon>
        <taxon>Tremellomycetes</taxon>
        <taxon>Tremellales</taxon>
        <taxon>Cryptococcaceae</taxon>
        <taxon>Cryptococcus</taxon>
    </lineage>
</organism>
<accession>A0AAJ8JX85</accession>
<evidence type="ECO:0000256" key="8">
    <source>
        <dbReference type="ARBA" id="ARBA00023010"/>
    </source>
</evidence>
<proteinExistence type="inferred from homology"/>
<dbReference type="InterPro" id="IPR005341">
    <property type="entry name" value="Tim16"/>
</dbReference>
<dbReference type="AlphaFoldDB" id="A0AAJ8JX85"/>
<keyword evidence="6" id="KW-0999">Mitochondrion inner membrane</keyword>
<evidence type="ECO:0000256" key="13">
    <source>
        <dbReference type="SAM" id="MobiDB-lite"/>
    </source>
</evidence>
<sequence>MSPPRIIAELVMTGVRVLGRATAAAGQQAVKNFKHKPEGAPNAAPIGSTGSKNKITSQLQMSLEEARLILNVKKDDSMEVIEKHYEYIFKANGPPQVPTEPIPQAKGTGAPARKSKGPTHSHYLQSKVYRALERIKAEKEAELSKEEGLNKQIPVNGDTTIGPGAGKESS</sequence>
<evidence type="ECO:0000256" key="10">
    <source>
        <dbReference type="ARBA" id="ARBA00023136"/>
    </source>
</evidence>
<dbReference type="Gene3D" id="1.10.287.110">
    <property type="entry name" value="DnaJ domain"/>
    <property type="match status" value="1"/>
</dbReference>
<evidence type="ECO:0000256" key="3">
    <source>
        <dbReference type="ARBA" id="ARBA00013571"/>
    </source>
</evidence>
<feature type="region of interest" description="Disordered" evidence="13">
    <location>
        <begin position="139"/>
        <end position="170"/>
    </location>
</feature>
<keyword evidence="8" id="KW-0811">Translocation</keyword>
<feature type="compositionally biased region" description="Basic and acidic residues" evidence="13">
    <location>
        <begin position="139"/>
        <end position="149"/>
    </location>
</feature>
<dbReference type="GeneID" id="91089445"/>